<keyword evidence="2" id="KW-1185">Reference proteome</keyword>
<reference evidence="1 2" key="1">
    <citation type="submission" date="2018-11" db="EMBL/GenBank/DDBJ databases">
        <authorList>
            <person name="Criscuolo A."/>
        </authorList>
    </citation>
    <scope>NUCLEOTIDE SEQUENCE [LARGE SCALE GENOMIC DNA]</scope>
    <source>
        <strain evidence="1">ACIP111625</strain>
    </source>
</reference>
<dbReference type="Proteomes" id="UP000277498">
    <property type="component" value="Unassembled WGS sequence"/>
</dbReference>
<organism evidence="1 2">
    <name type="scientific">Pseudogemmobacter humi</name>
    <dbReference type="NCBI Taxonomy" id="2483812"/>
    <lineage>
        <taxon>Bacteria</taxon>
        <taxon>Pseudomonadati</taxon>
        <taxon>Pseudomonadota</taxon>
        <taxon>Alphaproteobacteria</taxon>
        <taxon>Rhodobacterales</taxon>
        <taxon>Paracoccaceae</taxon>
        <taxon>Pseudogemmobacter</taxon>
    </lineage>
</organism>
<evidence type="ECO:0000313" key="1">
    <source>
        <dbReference type="EMBL" id="VDC24537.1"/>
    </source>
</evidence>
<dbReference type="EMBL" id="UXAW01000051">
    <property type="protein sequence ID" value="VDC24537.1"/>
    <property type="molecule type" value="Genomic_DNA"/>
</dbReference>
<evidence type="ECO:0000313" key="2">
    <source>
        <dbReference type="Proteomes" id="UP000277498"/>
    </source>
</evidence>
<sequence>MIEAAPQPFFLFGLADPFSLMAMLMQLLS</sequence>
<accession>A0A3P5X838</accession>
<dbReference type="AlphaFoldDB" id="A0A3P5X838"/>
<name>A0A3P5X838_9RHOB</name>
<gene>
    <name evidence="1" type="ORF">XINFAN_01230</name>
</gene>
<proteinExistence type="predicted"/>
<protein>
    <submittedName>
        <fullName evidence="1">Uncharacterized protein</fullName>
    </submittedName>
</protein>